<keyword evidence="2" id="KW-1185">Reference proteome</keyword>
<evidence type="ECO:0008006" key="3">
    <source>
        <dbReference type="Google" id="ProtNLM"/>
    </source>
</evidence>
<accession>A0ABW4AJ67</accession>
<reference evidence="2" key="1">
    <citation type="journal article" date="2019" name="Int. J. Syst. Evol. Microbiol.">
        <title>The Global Catalogue of Microorganisms (GCM) 10K type strain sequencing project: providing services to taxonomists for standard genome sequencing and annotation.</title>
        <authorList>
            <consortium name="The Broad Institute Genomics Platform"/>
            <consortium name="The Broad Institute Genome Sequencing Center for Infectious Disease"/>
            <person name="Wu L."/>
            <person name="Ma J."/>
        </authorList>
    </citation>
    <scope>NUCLEOTIDE SEQUENCE [LARGE SCALE GENOMIC DNA]</scope>
    <source>
        <strain evidence="2">CCM 7526</strain>
    </source>
</reference>
<dbReference type="Gene3D" id="2.130.10.10">
    <property type="entry name" value="YVTN repeat-like/Quinoprotein amine dehydrogenase"/>
    <property type="match status" value="1"/>
</dbReference>
<dbReference type="Proteomes" id="UP001597183">
    <property type="component" value="Unassembled WGS sequence"/>
</dbReference>
<name>A0ABW4AJ67_9ACTN</name>
<dbReference type="InterPro" id="IPR011047">
    <property type="entry name" value="Quinoprotein_ADH-like_sf"/>
</dbReference>
<evidence type="ECO:0000313" key="1">
    <source>
        <dbReference type="EMBL" id="MFD1369987.1"/>
    </source>
</evidence>
<dbReference type="RefSeq" id="WP_317790690.1">
    <property type="nucleotide sequence ID" value="NZ_AP028461.1"/>
</dbReference>
<evidence type="ECO:0000313" key="2">
    <source>
        <dbReference type="Proteomes" id="UP001597183"/>
    </source>
</evidence>
<gene>
    <name evidence="1" type="ORF">ACFQ5G_32000</name>
</gene>
<sequence>MRDALIDLGEVPSGEPESALPRPPLPAYRWILGLLTVVLAALLGGAGPPPPSTDPVFLPINLGDRIQVAGDRLYVAGLVGPIGTVMRTYAIRAYQLPEVTPLGEFQATVPGDIFTFSAIGDDLLLVAFNDVQSSDSGLMAVRVGGGEPLWRRTASLYGLDQQSGLTLIQENVTSDRSVWRALDARTGAVHWSLEQPGSDQVTMSTGSYWAGYPARLFSVRDDGLIEVRDGRTGTLTATARLPRPPGPDFVAWATAGLLVAGYGTEETIAYDELTMAERWRRSGEVLPDAGFPQDCGPMICLAGFPSGLSVVDPATGREVAHSDGFDTAEVIGDRVLVAQASQTQPELAVLDPRTGRTAIAGPWASGGPGPKPGTAWIYRHQAVGYALRYGILDLATGRVWLRGRAERIAGDCRFSTDALVCRRLDSSIAIWRL</sequence>
<comment type="caution">
    <text evidence="1">The sequence shown here is derived from an EMBL/GenBank/DDBJ whole genome shotgun (WGS) entry which is preliminary data.</text>
</comment>
<organism evidence="1 2">
    <name type="scientific">Actinoplanes sichuanensis</name>
    <dbReference type="NCBI Taxonomy" id="512349"/>
    <lineage>
        <taxon>Bacteria</taxon>
        <taxon>Bacillati</taxon>
        <taxon>Actinomycetota</taxon>
        <taxon>Actinomycetes</taxon>
        <taxon>Micromonosporales</taxon>
        <taxon>Micromonosporaceae</taxon>
        <taxon>Actinoplanes</taxon>
    </lineage>
</organism>
<dbReference type="EMBL" id="JBHTMK010000043">
    <property type="protein sequence ID" value="MFD1369987.1"/>
    <property type="molecule type" value="Genomic_DNA"/>
</dbReference>
<dbReference type="InterPro" id="IPR015943">
    <property type="entry name" value="WD40/YVTN_repeat-like_dom_sf"/>
</dbReference>
<protein>
    <recommendedName>
        <fullName evidence="3">PQQ-binding-like beta-propeller repeat protein</fullName>
    </recommendedName>
</protein>
<proteinExistence type="predicted"/>
<dbReference type="SUPFAM" id="SSF50998">
    <property type="entry name" value="Quinoprotein alcohol dehydrogenase-like"/>
    <property type="match status" value="1"/>
</dbReference>